<organism evidence="1 2">
    <name type="scientific">Bacteroides difficilis</name>
    <dbReference type="NCBI Taxonomy" id="2763021"/>
    <lineage>
        <taxon>Bacteria</taxon>
        <taxon>Pseudomonadati</taxon>
        <taxon>Bacteroidota</taxon>
        <taxon>Bacteroidia</taxon>
        <taxon>Bacteroidales</taxon>
        <taxon>Bacteroidaceae</taxon>
        <taxon>Bacteroides</taxon>
    </lineage>
</organism>
<keyword evidence="2" id="KW-1185">Reference proteome</keyword>
<name>A0ABR7CHD2_9BACE</name>
<dbReference type="EMBL" id="JACOOE010000016">
    <property type="protein sequence ID" value="MBC5607210.1"/>
    <property type="molecule type" value="Genomic_DNA"/>
</dbReference>
<dbReference type="InterPro" id="IPR027417">
    <property type="entry name" value="P-loop_NTPase"/>
</dbReference>
<evidence type="ECO:0000313" key="2">
    <source>
        <dbReference type="Proteomes" id="UP000600600"/>
    </source>
</evidence>
<dbReference type="SUPFAM" id="SSF52540">
    <property type="entry name" value="P-loop containing nucleoside triphosphate hydrolases"/>
    <property type="match status" value="1"/>
</dbReference>
<comment type="caution">
    <text evidence="1">The sequence shown here is derived from an EMBL/GenBank/DDBJ whole genome shotgun (WGS) entry which is preliminary data.</text>
</comment>
<accession>A0ABR7CHD2</accession>
<dbReference type="RefSeq" id="WP_186968554.1">
    <property type="nucleotide sequence ID" value="NZ_CP182814.1"/>
</dbReference>
<dbReference type="PANTHER" id="PTHR46844:SF1">
    <property type="entry name" value="SLR5058 PROTEIN"/>
    <property type="match status" value="1"/>
</dbReference>
<gene>
    <name evidence="1" type="ORF">H8S67_21475</name>
</gene>
<dbReference type="PANTHER" id="PTHR46844">
    <property type="entry name" value="SLR5058 PROTEIN"/>
    <property type="match status" value="1"/>
</dbReference>
<protein>
    <recommendedName>
        <fullName evidence="3">NACHT domain-containing protein</fullName>
    </recommendedName>
</protein>
<dbReference type="Gene3D" id="3.40.50.300">
    <property type="entry name" value="P-loop containing nucleotide triphosphate hydrolases"/>
    <property type="match status" value="1"/>
</dbReference>
<dbReference type="Proteomes" id="UP000600600">
    <property type="component" value="Unassembled WGS sequence"/>
</dbReference>
<evidence type="ECO:0000313" key="1">
    <source>
        <dbReference type="EMBL" id="MBC5607210.1"/>
    </source>
</evidence>
<evidence type="ECO:0008006" key="3">
    <source>
        <dbReference type="Google" id="ProtNLM"/>
    </source>
</evidence>
<proteinExistence type="predicted"/>
<sequence length="1266" mass="148513">MDYLYENLGDERFQEFCSTLIAKEFPNLQAFPVGQPDGGRDSLVYIMNSLEKKFIVFQVKYVRNPKSITDPHKWLTKIIKEESLKINRLIPKGAKEYYLLTNIDGTAHFENGSKDKVNEILENNISIPAQCWWRDDISRRFEKDPIFKWSFPEILNGQDILNSLIFYNLNENNELREAVIKAYLSDQYRIDNEVKFKQIDLQNKLIDLYTDVPVRIKEFDHKNKKIKRILETIDNANITINNEYYNINGGFHREVIFGAAKFLLSSKVQNGIERILLEGGPGQGKSTISQYICQVHRAKLLNKIEDLKLLPDDIRKSPVRIPFKIDLRHIASWIEKKNPYDSQLNEYTFNHIWAKSLESFMIGHISYHSPNSNFTISDLTAIVKKNPILIVFDGFDEIADINIRQEVIDFIDKGIERLKANTNLIQVIITSRPAAFSNATGFPVATYPHFELTDITPQCSKEYVDKWVKANKLDNREGNDIKKLVEEKLQISHLRELAKSPMQLAIFISLLRTRGESLPNKRTALYDSYIDLFFNRESEKNQTIRENRDLIIDIHKYIAWILHSEAELYNNNGTITFKILIEKIKDYLHKEGYETEIADKLFQAVQERVCALVSRVQGTYEFEVQPLREYFCAKYLYQTAPYSPAGKERSGTKPERFNAIARDFYWNNVVRFYAGCFDKGELAMLVDELKELQNDNLLKYTNYPRLLTSQLLSDWVFTQYPKYLKEVVKIILNGININGIINQNRHFYGSEEPIMLPNECGRLEIIKECFEQLKQYPHRDYANELIGLINNNPHEEIIDIWKKELNNISIERTLQWLEYGYRMQIIHKIEDNVLTDLILQDTNTYSQEQKIQIIINGNRLDIINNNINIKKITLNGILAGRISIMLQRKKQTSKLQYLLILLQPFIIASIVHETESTNESLNSYIHNRFRINDFFNEEDKNDLGNKIFPDDEIDNLIKNLEDEISNYLNLSLSAWRNDLNNWDLLIEKMREIFSDRWIFHVLATIISGIKDKKVPSKKYQSLTDASLSLCQRTKYARTKSGDLNYWKEQFNQSHNLDFIYLVFLTWATPRSIINLSKEIKNSFSHITKENILRLSNSLMSTSYYTRIKNAQAREIIDSTQFKSLPFDIQYLISFRFPDELRSKFICNQENNISTIFNADIIKTKFESLTTKYLNDTQNMDLLNSIKEYYLLFSNCHINDEYIFHRYFRLQKENILTIPINIAQNIMNDSKSYPRIITSIAEKSCRLYANRNVKIVGQVAKDCNWFD</sequence>
<reference evidence="1 2" key="1">
    <citation type="submission" date="2020-08" db="EMBL/GenBank/DDBJ databases">
        <title>Genome public.</title>
        <authorList>
            <person name="Liu C."/>
            <person name="Sun Q."/>
        </authorList>
    </citation>
    <scope>NUCLEOTIDE SEQUENCE [LARGE SCALE GENOMIC DNA]</scope>
    <source>
        <strain evidence="1 2">M27</strain>
    </source>
</reference>